<feature type="domain" description="Exonuclease" evidence="7">
    <location>
        <begin position="46"/>
        <end position="208"/>
    </location>
</feature>
<keyword evidence="3" id="KW-0540">Nuclease</keyword>
<reference evidence="8" key="1">
    <citation type="submission" date="2021-10" db="EMBL/GenBank/DDBJ databases">
        <title>De novo Genome Assembly of Clathrus columnatus (Basidiomycota, Fungi) Using Illumina and Nanopore Sequence Data.</title>
        <authorList>
            <person name="Ogiso-Tanaka E."/>
            <person name="Itagaki H."/>
            <person name="Hosoya T."/>
            <person name="Hosaka K."/>
        </authorList>
    </citation>
    <scope>NUCLEOTIDE SEQUENCE</scope>
    <source>
        <strain evidence="8">MO-923</strain>
    </source>
</reference>
<accession>A0AAV4ZYZ5</accession>
<sequence length="216" mass="23871">MSHPGPGCSLGPHVFYEKSAEDLHRRHAFTLSSEPPPTLSEDVVLDVAALDCEMIYTTAGMSVARVSVVDGEGKQVFDEIVRPDPGVRVIDYITRFSGITAELLETAVLDLVSIRQALRAFIGPNTILVGHALENDLKTLRMVHHRIIDTCILFPHKSGPPYRRALRDLVSDKLQKMIQTGGQTGHSSIEDAIATLDLVRWWIANEKPLKEKKAVS</sequence>
<keyword evidence="4" id="KW-0378">Hydrolase</keyword>
<evidence type="ECO:0000313" key="9">
    <source>
        <dbReference type="Proteomes" id="UP001050691"/>
    </source>
</evidence>
<gene>
    <name evidence="8" type="ORF">Clacol_001763</name>
</gene>
<dbReference type="GO" id="GO:0003676">
    <property type="term" value="F:nucleic acid binding"/>
    <property type="evidence" value="ECO:0007669"/>
    <property type="project" value="InterPro"/>
</dbReference>
<dbReference type="SUPFAM" id="SSF53098">
    <property type="entry name" value="Ribonuclease H-like"/>
    <property type="match status" value="1"/>
</dbReference>
<comment type="caution">
    <text evidence="8">The sequence shown here is derived from an EMBL/GenBank/DDBJ whole genome shotgun (WGS) entry which is preliminary data.</text>
</comment>
<organism evidence="8 9">
    <name type="scientific">Clathrus columnatus</name>
    <dbReference type="NCBI Taxonomy" id="1419009"/>
    <lineage>
        <taxon>Eukaryota</taxon>
        <taxon>Fungi</taxon>
        <taxon>Dikarya</taxon>
        <taxon>Basidiomycota</taxon>
        <taxon>Agaricomycotina</taxon>
        <taxon>Agaricomycetes</taxon>
        <taxon>Phallomycetidae</taxon>
        <taxon>Phallales</taxon>
        <taxon>Clathraceae</taxon>
        <taxon>Clathrus</taxon>
    </lineage>
</organism>
<proteinExistence type="inferred from homology"/>
<dbReference type="GO" id="GO:0005634">
    <property type="term" value="C:nucleus"/>
    <property type="evidence" value="ECO:0007669"/>
    <property type="project" value="UniProtKB-SubCell"/>
</dbReference>
<evidence type="ECO:0000313" key="8">
    <source>
        <dbReference type="EMBL" id="GJJ07561.1"/>
    </source>
</evidence>
<keyword evidence="5" id="KW-0269">Exonuclease</keyword>
<name>A0AAV4ZYZ5_9AGAM</name>
<keyword evidence="9" id="KW-1185">Reference proteome</keyword>
<dbReference type="InterPro" id="IPR034922">
    <property type="entry name" value="REX1-like_exo"/>
</dbReference>
<evidence type="ECO:0000259" key="7">
    <source>
        <dbReference type="SMART" id="SM00479"/>
    </source>
</evidence>
<dbReference type="InterPro" id="IPR036397">
    <property type="entry name" value="RNaseH_sf"/>
</dbReference>
<dbReference type="InterPro" id="IPR012337">
    <property type="entry name" value="RNaseH-like_sf"/>
</dbReference>
<evidence type="ECO:0000256" key="2">
    <source>
        <dbReference type="ARBA" id="ARBA00006357"/>
    </source>
</evidence>
<dbReference type="PANTHER" id="PTHR12801">
    <property type="entry name" value="RNA EXONUCLEASE REXO1 / RECO3 FAMILY MEMBER-RELATED"/>
    <property type="match status" value="1"/>
</dbReference>
<dbReference type="FunFam" id="3.30.420.10:FF:000031">
    <property type="entry name" value="RNA exonuclease 1"/>
    <property type="match status" value="1"/>
</dbReference>
<dbReference type="InterPro" id="IPR013520">
    <property type="entry name" value="Ribonucl_H"/>
</dbReference>
<keyword evidence="6" id="KW-0539">Nucleus</keyword>
<dbReference type="Pfam" id="PF00929">
    <property type="entry name" value="RNase_T"/>
    <property type="match status" value="1"/>
</dbReference>
<evidence type="ECO:0000256" key="5">
    <source>
        <dbReference type="ARBA" id="ARBA00022839"/>
    </source>
</evidence>
<dbReference type="EMBL" id="BPWL01000002">
    <property type="protein sequence ID" value="GJJ07561.1"/>
    <property type="molecule type" value="Genomic_DNA"/>
</dbReference>
<evidence type="ECO:0000256" key="3">
    <source>
        <dbReference type="ARBA" id="ARBA00022722"/>
    </source>
</evidence>
<evidence type="ECO:0000256" key="1">
    <source>
        <dbReference type="ARBA" id="ARBA00004123"/>
    </source>
</evidence>
<dbReference type="InterPro" id="IPR047021">
    <property type="entry name" value="REXO1/3/4-like"/>
</dbReference>
<evidence type="ECO:0000256" key="6">
    <source>
        <dbReference type="ARBA" id="ARBA00023242"/>
    </source>
</evidence>
<dbReference type="Proteomes" id="UP001050691">
    <property type="component" value="Unassembled WGS sequence"/>
</dbReference>
<dbReference type="AlphaFoldDB" id="A0AAV4ZYZ5"/>
<dbReference type="SMART" id="SM00479">
    <property type="entry name" value="EXOIII"/>
    <property type="match status" value="1"/>
</dbReference>
<dbReference type="PANTHER" id="PTHR12801:SF115">
    <property type="entry name" value="FI18136P1-RELATED"/>
    <property type="match status" value="1"/>
</dbReference>
<dbReference type="Gene3D" id="3.30.420.10">
    <property type="entry name" value="Ribonuclease H-like superfamily/Ribonuclease H"/>
    <property type="match status" value="1"/>
</dbReference>
<evidence type="ECO:0000256" key="4">
    <source>
        <dbReference type="ARBA" id="ARBA00022801"/>
    </source>
</evidence>
<dbReference type="GO" id="GO:0004527">
    <property type="term" value="F:exonuclease activity"/>
    <property type="evidence" value="ECO:0007669"/>
    <property type="project" value="UniProtKB-KW"/>
</dbReference>
<comment type="similarity">
    <text evidence="2">Belongs to the REXO1/REXO3 family.</text>
</comment>
<protein>
    <recommendedName>
        <fullName evidence="7">Exonuclease domain-containing protein</fullName>
    </recommendedName>
</protein>
<dbReference type="GO" id="GO:0010629">
    <property type="term" value="P:negative regulation of gene expression"/>
    <property type="evidence" value="ECO:0007669"/>
    <property type="project" value="UniProtKB-ARBA"/>
</dbReference>
<dbReference type="CDD" id="cd06145">
    <property type="entry name" value="REX1_like"/>
    <property type="match status" value="1"/>
</dbReference>
<comment type="subcellular location">
    <subcellularLocation>
        <location evidence="1">Nucleus</location>
    </subcellularLocation>
</comment>